<feature type="non-terminal residue" evidence="2">
    <location>
        <position position="1"/>
    </location>
</feature>
<evidence type="ECO:0000313" key="1">
    <source>
        <dbReference type="EMBL" id="CAF4530708.1"/>
    </source>
</evidence>
<organism evidence="2 3">
    <name type="scientific">Rotaria magnacalcarata</name>
    <dbReference type="NCBI Taxonomy" id="392030"/>
    <lineage>
        <taxon>Eukaryota</taxon>
        <taxon>Metazoa</taxon>
        <taxon>Spiralia</taxon>
        <taxon>Gnathifera</taxon>
        <taxon>Rotifera</taxon>
        <taxon>Eurotatoria</taxon>
        <taxon>Bdelloidea</taxon>
        <taxon>Philodinida</taxon>
        <taxon>Philodinidae</taxon>
        <taxon>Rotaria</taxon>
    </lineage>
</organism>
<comment type="caution">
    <text evidence="2">The sequence shown here is derived from an EMBL/GenBank/DDBJ whole genome shotgun (WGS) entry which is preliminary data.</text>
</comment>
<dbReference type="EMBL" id="CAJOBJ010147788">
    <property type="protein sequence ID" value="CAF4791900.1"/>
    <property type="molecule type" value="Genomic_DNA"/>
</dbReference>
<proteinExistence type="predicted"/>
<protein>
    <submittedName>
        <fullName evidence="2">Uncharacterized protein</fullName>
    </submittedName>
</protein>
<evidence type="ECO:0000313" key="2">
    <source>
        <dbReference type="EMBL" id="CAF4791900.1"/>
    </source>
</evidence>
<dbReference type="Proteomes" id="UP000681720">
    <property type="component" value="Unassembled WGS sequence"/>
</dbReference>
<gene>
    <name evidence="1" type="ORF">GIL414_LOCUS36012</name>
    <name evidence="2" type="ORF">GIL414_LOCUS46787</name>
</gene>
<name>A0A8S3B2U5_9BILA</name>
<evidence type="ECO:0000313" key="3">
    <source>
        <dbReference type="Proteomes" id="UP000681720"/>
    </source>
</evidence>
<feature type="non-terminal residue" evidence="2">
    <location>
        <position position="53"/>
    </location>
</feature>
<dbReference type="AlphaFoldDB" id="A0A8S3B2U5"/>
<sequence length="53" mass="6440">MKEYSLDNEDISMLDIIRDKYEKIQDEQMRRLVEMNLAYIEHYEASNLDQLSV</sequence>
<reference evidence="2" key="1">
    <citation type="submission" date="2021-02" db="EMBL/GenBank/DDBJ databases">
        <authorList>
            <person name="Nowell W R."/>
        </authorList>
    </citation>
    <scope>NUCLEOTIDE SEQUENCE</scope>
</reference>
<accession>A0A8S3B2U5</accession>
<dbReference type="EMBL" id="CAJOBJ010088405">
    <property type="protein sequence ID" value="CAF4530708.1"/>
    <property type="molecule type" value="Genomic_DNA"/>
</dbReference>